<proteinExistence type="predicted"/>
<evidence type="ECO:0000313" key="2">
    <source>
        <dbReference type="Proteomes" id="UP001445472"/>
    </source>
</evidence>
<reference evidence="1 2" key="1">
    <citation type="submission" date="2024-06" db="EMBL/GenBank/DDBJ databases">
        <title>The Natural Products Discovery Center: Release of the First 8490 Sequenced Strains for Exploring Actinobacteria Biosynthetic Diversity.</title>
        <authorList>
            <person name="Kalkreuter E."/>
            <person name="Kautsar S.A."/>
            <person name="Yang D."/>
            <person name="Bader C.D."/>
            <person name="Teijaro C.N."/>
            <person name="Fluegel L."/>
            <person name="Davis C.M."/>
            <person name="Simpson J.R."/>
            <person name="Lauterbach L."/>
            <person name="Steele A.D."/>
            <person name="Gui C."/>
            <person name="Meng S."/>
            <person name="Li G."/>
            <person name="Viehrig K."/>
            <person name="Ye F."/>
            <person name="Su P."/>
            <person name="Kiefer A.F."/>
            <person name="Nichols A."/>
            <person name="Cepeda A.J."/>
            <person name="Yan W."/>
            <person name="Fan B."/>
            <person name="Jiang Y."/>
            <person name="Adhikari A."/>
            <person name="Zheng C.-J."/>
            <person name="Schuster L."/>
            <person name="Cowan T.M."/>
            <person name="Smanski M.J."/>
            <person name="Chevrette M.G."/>
            <person name="De Carvalho L.P.S."/>
            <person name="Shen B."/>
        </authorList>
    </citation>
    <scope>NUCLEOTIDE SEQUENCE [LARGE SCALE GENOMIC DNA]</scope>
    <source>
        <strain evidence="1 2">NPDC000837</strain>
    </source>
</reference>
<dbReference type="Proteomes" id="UP001445472">
    <property type="component" value="Unassembled WGS sequence"/>
</dbReference>
<evidence type="ECO:0000313" key="1">
    <source>
        <dbReference type="EMBL" id="MER6614238.1"/>
    </source>
</evidence>
<accession>A0ABV1UTW2</accession>
<dbReference type="RefSeq" id="WP_351976128.1">
    <property type="nucleotide sequence ID" value="NZ_JBEPBX010000009.1"/>
</dbReference>
<sequence length="41" mass="5006">MFTLRLFTRRLPGLWLDEDRPPPVMRPTMIHRSPEALCLRW</sequence>
<organism evidence="1 2">
    <name type="scientific">Streptomyces xantholiticus</name>
    <dbReference type="NCBI Taxonomy" id="68285"/>
    <lineage>
        <taxon>Bacteria</taxon>
        <taxon>Bacillati</taxon>
        <taxon>Actinomycetota</taxon>
        <taxon>Actinomycetes</taxon>
        <taxon>Kitasatosporales</taxon>
        <taxon>Streptomycetaceae</taxon>
        <taxon>Streptomyces</taxon>
    </lineage>
</organism>
<gene>
    <name evidence="1" type="ORF">ABT276_12845</name>
</gene>
<protein>
    <submittedName>
        <fullName evidence="1">Uncharacterized protein</fullName>
    </submittedName>
</protein>
<name>A0ABV1UTW2_9ACTN</name>
<comment type="caution">
    <text evidence="1">The sequence shown here is derived from an EMBL/GenBank/DDBJ whole genome shotgun (WGS) entry which is preliminary data.</text>
</comment>
<dbReference type="EMBL" id="JBEPBX010000009">
    <property type="protein sequence ID" value="MER6614238.1"/>
    <property type="molecule type" value="Genomic_DNA"/>
</dbReference>
<keyword evidence="2" id="KW-1185">Reference proteome</keyword>